<dbReference type="Gene3D" id="3.40.50.2000">
    <property type="entry name" value="Glycogen Phosphorylase B"/>
    <property type="match status" value="2"/>
</dbReference>
<accession>A0A433NLV8</accession>
<dbReference type="PANTHER" id="PTHR48050:SF13">
    <property type="entry name" value="STEROL 3-BETA-GLUCOSYLTRANSFERASE UGT80A2"/>
    <property type="match status" value="1"/>
</dbReference>
<dbReference type="Pfam" id="PF00201">
    <property type="entry name" value="UDPGT"/>
    <property type="match status" value="1"/>
</dbReference>
<keyword evidence="1" id="KW-0808">Transferase</keyword>
<dbReference type="InterPro" id="IPR002213">
    <property type="entry name" value="UDP_glucos_trans"/>
</dbReference>
<evidence type="ECO:0000313" key="1">
    <source>
        <dbReference type="EMBL" id="RUR83883.1"/>
    </source>
</evidence>
<dbReference type="EMBL" id="RSCJ01000006">
    <property type="protein sequence ID" value="RUR83883.1"/>
    <property type="molecule type" value="Genomic_DNA"/>
</dbReference>
<dbReference type="Proteomes" id="UP000268857">
    <property type="component" value="Unassembled WGS sequence"/>
</dbReference>
<dbReference type="CDD" id="cd03784">
    <property type="entry name" value="GT1_Gtf-like"/>
    <property type="match status" value="1"/>
</dbReference>
<protein>
    <submittedName>
        <fullName evidence="1">Glycosyl transferase</fullName>
    </submittedName>
</protein>
<evidence type="ECO:0000313" key="2">
    <source>
        <dbReference type="Proteomes" id="UP000268857"/>
    </source>
</evidence>
<dbReference type="RefSeq" id="WP_016877491.1">
    <property type="nucleotide sequence ID" value="NZ_AJLN01000015.1"/>
</dbReference>
<dbReference type="PANTHER" id="PTHR48050">
    <property type="entry name" value="STEROL 3-BETA-GLUCOSYLTRANSFERASE"/>
    <property type="match status" value="1"/>
</dbReference>
<proteinExistence type="predicted"/>
<dbReference type="OrthoDB" id="9805366at2"/>
<dbReference type="FunFam" id="3.40.50.2000:FF:000072">
    <property type="entry name" value="Glycosyl transferase"/>
    <property type="match status" value="1"/>
</dbReference>
<dbReference type="GO" id="GO:0016758">
    <property type="term" value="F:hexosyltransferase activity"/>
    <property type="evidence" value="ECO:0007669"/>
    <property type="project" value="UniProtKB-ARBA"/>
</dbReference>
<dbReference type="AlphaFoldDB" id="A0A433NLV8"/>
<dbReference type="SUPFAM" id="SSF53756">
    <property type="entry name" value="UDP-Glycosyltransferase/glycogen phosphorylase"/>
    <property type="match status" value="1"/>
</dbReference>
<organism evidence="1 2">
    <name type="scientific">Chlorogloeopsis fritschii PCC 6912</name>
    <dbReference type="NCBI Taxonomy" id="211165"/>
    <lineage>
        <taxon>Bacteria</taxon>
        <taxon>Bacillati</taxon>
        <taxon>Cyanobacteriota</taxon>
        <taxon>Cyanophyceae</taxon>
        <taxon>Nostocales</taxon>
        <taxon>Chlorogloeopsidaceae</taxon>
        <taxon>Chlorogloeopsis</taxon>
    </lineage>
</organism>
<dbReference type="STRING" id="211165.GCA_000317285_00156"/>
<sequence>MTHFGILCPAKTGHLNTMLPLGRELQRRGHRVTLFGIADVQSKTLAAGLNFWRIGETDYPLGIAAQSLTQLGKLSGFAALRYNLNLIQKEAAMVLRDAPKALKNAGVEALLVNQMTLEGGSVAEFLDLPFITVCSALPVNQEDGVPPFVTSWNYNSAQWAHLRNRAAYSLLNHIAQPIQKLINEYRQSWNLPPCDRVNDSCSKLAQLSQIPAEFDFPRQHLPQCFHFTGPYHESASREAVPFPWEKLTGQPLIYASMGTIQNRLMNVFHCIAQACDGLNVQLVISLGGGNPDSLKGLPGKPLVVKYAPQMELLKKATLTITHAGLNTVLESLNNGVPMVAIPITSDQPGTAARLAWTGAGVKVPLARLSVRKLRICIQEVLSQDSYKNNASRLQAAIQRAGGVRRAADIVELAISKQKPVVAAV</sequence>
<dbReference type="InterPro" id="IPR050426">
    <property type="entry name" value="Glycosyltransferase_28"/>
</dbReference>
<keyword evidence="2" id="KW-1185">Reference proteome</keyword>
<reference evidence="1 2" key="1">
    <citation type="journal article" date="2019" name="Genome Biol. Evol.">
        <title>Day and night: Metabolic profiles and evolutionary relationships of six axenic non-marine cyanobacteria.</title>
        <authorList>
            <person name="Will S.E."/>
            <person name="Henke P."/>
            <person name="Boedeker C."/>
            <person name="Huang S."/>
            <person name="Brinkmann H."/>
            <person name="Rohde M."/>
            <person name="Jarek M."/>
            <person name="Friedl T."/>
            <person name="Seufert S."/>
            <person name="Schumacher M."/>
            <person name="Overmann J."/>
            <person name="Neumann-Schaal M."/>
            <person name="Petersen J."/>
        </authorList>
    </citation>
    <scope>NUCLEOTIDE SEQUENCE [LARGE SCALE GENOMIC DNA]</scope>
    <source>
        <strain evidence="1 2">PCC 6912</strain>
    </source>
</reference>
<dbReference type="GO" id="GO:0017000">
    <property type="term" value="P:antibiotic biosynthetic process"/>
    <property type="evidence" value="ECO:0007669"/>
    <property type="project" value="UniProtKB-ARBA"/>
</dbReference>
<comment type="caution">
    <text evidence="1">The sequence shown here is derived from an EMBL/GenBank/DDBJ whole genome shotgun (WGS) entry which is preliminary data.</text>
</comment>
<gene>
    <name evidence="1" type="ORF">PCC6912_21260</name>
</gene>
<name>A0A433NLV8_CHLFR</name>
<dbReference type="GO" id="GO:0008194">
    <property type="term" value="F:UDP-glycosyltransferase activity"/>
    <property type="evidence" value="ECO:0007669"/>
    <property type="project" value="InterPro"/>
</dbReference>